<keyword evidence="6" id="KW-0808">Transferase</keyword>
<keyword evidence="17" id="KW-1185">Reference proteome</keyword>
<dbReference type="GO" id="GO:0005524">
    <property type="term" value="F:ATP binding"/>
    <property type="evidence" value="ECO:0007669"/>
    <property type="project" value="UniProtKB-KW"/>
</dbReference>
<keyword evidence="7" id="KW-0547">Nucleotide-binding</keyword>
<sequence>MNMKYFNDIYNHANDIENNELYLVDETGRVVSHGNEEKIGQAGAVPEQVYHPALTGDKFASEERNGKQIMSYRINSLDWILVNEIPVSLFIRDILTLRLIVVTMFIFSLASAAILSRYWIRRITQPLNSLTTVVRRMGQGNLGLTLELDLKNELGILIAQFNKMSRNIQELIEQKESIQEEKRTIEIGALQSQINPHFFYNTLNTIKWMAIMVKADNIVESITTLGDYLQPMFKQGMLCTIREEIDYIENYIKIMNYRMAGGVKLQKHISPQVMDYQFLRFLLQPLVENAITHGLKNRNGGTVTITATEYKNEIVWTISDNGEGMSETKLQEERESLIHGSSSEHSAEKKGIGLYNTNRRIQLHFGDRYGIVIHSEQQAGTELKFTIPKVQQT</sequence>
<dbReference type="Gene3D" id="3.30.450.20">
    <property type="entry name" value="PAS domain"/>
    <property type="match status" value="1"/>
</dbReference>
<dbReference type="RefSeq" id="WP_277567584.1">
    <property type="nucleotide sequence ID" value="NZ_JAPDHZ010000004.1"/>
</dbReference>
<dbReference type="Gene3D" id="6.10.340.10">
    <property type="match status" value="1"/>
</dbReference>
<dbReference type="GO" id="GO:0000155">
    <property type="term" value="F:phosphorelay sensor kinase activity"/>
    <property type="evidence" value="ECO:0007669"/>
    <property type="project" value="InterPro"/>
</dbReference>
<protein>
    <recommendedName>
        <fullName evidence="3">histidine kinase</fullName>
        <ecNumber evidence="3">2.7.13.3</ecNumber>
    </recommendedName>
</protein>
<keyword evidence="4" id="KW-1003">Cell membrane</keyword>
<dbReference type="SMART" id="SM00387">
    <property type="entry name" value="HATPase_c"/>
    <property type="match status" value="1"/>
</dbReference>
<dbReference type="InterPro" id="IPR003594">
    <property type="entry name" value="HATPase_dom"/>
</dbReference>
<reference evidence="16 17" key="1">
    <citation type="submission" date="2022-10" db="EMBL/GenBank/DDBJ databases">
        <title>Comparative genomic analysis of Cohnella hashimotonis sp. nov., isolated from the International Space Station.</title>
        <authorList>
            <person name="Simpson A."/>
            <person name="Venkateswaran K."/>
        </authorList>
    </citation>
    <scope>NUCLEOTIDE SEQUENCE [LARGE SCALE GENOMIC DNA]</scope>
    <source>
        <strain evidence="16 17">DSM 18997</strain>
    </source>
</reference>
<dbReference type="Pfam" id="PF06580">
    <property type="entry name" value="His_kinase"/>
    <property type="match status" value="1"/>
</dbReference>
<evidence type="ECO:0000259" key="14">
    <source>
        <dbReference type="PROSITE" id="PS50109"/>
    </source>
</evidence>
<evidence type="ECO:0000256" key="6">
    <source>
        <dbReference type="ARBA" id="ARBA00022679"/>
    </source>
</evidence>
<keyword evidence="10" id="KW-0902">Two-component regulatory system</keyword>
<evidence type="ECO:0000256" key="13">
    <source>
        <dbReference type="SAM" id="Phobius"/>
    </source>
</evidence>
<evidence type="ECO:0000313" key="16">
    <source>
        <dbReference type="EMBL" id="MDG0793868.1"/>
    </source>
</evidence>
<evidence type="ECO:0000259" key="15">
    <source>
        <dbReference type="PROSITE" id="PS50885"/>
    </source>
</evidence>
<keyword evidence="12" id="KW-0175">Coiled coil</keyword>
<dbReference type="PANTHER" id="PTHR34220">
    <property type="entry name" value="SENSOR HISTIDINE KINASE YPDA"/>
    <property type="match status" value="1"/>
</dbReference>
<dbReference type="Pfam" id="PF02518">
    <property type="entry name" value="HATPase_c"/>
    <property type="match status" value="1"/>
</dbReference>
<dbReference type="Pfam" id="PF00672">
    <property type="entry name" value="HAMP"/>
    <property type="match status" value="1"/>
</dbReference>
<accession>A0A9X4KKP8</accession>
<dbReference type="CDD" id="cd06225">
    <property type="entry name" value="HAMP"/>
    <property type="match status" value="1"/>
</dbReference>
<dbReference type="AlphaFoldDB" id="A0A9X4KKP8"/>
<evidence type="ECO:0000313" key="17">
    <source>
        <dbReference type="Proteomes" id="UP001153387"/>
    </source>
</evidence>
<dbReference type="Gene3D" id="3.30.565.10">
    <property type="entry name" value="Histidine kinase-like ATPase, C-terminal domain"/>
    <property type="match status" value="1"/>
</dbReference>
<dbReference type="GO" id="GO:0005886">
    <property type="term" value="C:plasma membrane"/>
    <property type="evidence" value="ECO:0007669"/>
    <property type="project" value="UniProtKB-SubCell"/>
</dbReference>
<dbReference type="EMBL" id="JAPDHZ010000004">
    <property type="protein sequence ID" value="MDG0793868.1"/>
    <property type="molecule type" value="Genomic_DNA"/>
</dbReference>
<dbReference type="InterPro" id="IPR003660">
    <property type="entry name" value="HAMP_dom"/>
</dbReference>
<name>A0A9X4KKP8_9BACL</name>
<evidence type="ECO:0000256" key="12">
    <source>
        <dbReference type="SAM" id="Coils"/>
    </source>
</evidence>
<feature type="transmembrane region" description="Helical" evidence="13">
    <location>
        <begin position="99"/>
        <end position="120"/>
    </location>
</feature>
<dbReference type="PANTHER" id="PTHR34220:SF7">
    <property type="entry name" value="SENSOR HISTIDINE KINASE YPDA"/>
    <property type="match status" value="1"/>
</dbReference>
<evidence type="ECO:0000256" key="1">
    <source>
        <dbReference type="ARBA" id="ARBA00000085"/>
    </source>
</evidence>
<evidence type="ECO:0000256" key="11">
    <source>
        <dbReference type="ARBA" id="ARBA00023136"/>
    </source>
</evidence>
<dbReference type="InterPro" id="IPR036890">
    <property type="entry name" value="HATPase_C_sf"/>
</dbReference>
<keyword evidence="9" id="KW-0067">ATP-binding</keyword>
<dbReference type="InterPro" id="IPR050640">
    <property type="entry name" value="Bact_2-comp_sensor_kinase"/>
</dbReference>
<dbReference type="PROSITE" id="PS50109">
    <property type="entry name" value="HIS_KIN"/>
    <property type="match status" value="1"/>
</dbReference>
<dbReference type="SUPFAM" id="SSF55874">
    <property type="entry name" value="ATPase domain of HSP90 chaperone/DNA topoisomerase II/histidine kinase"/>
    <property type="match status" value="1"/>
</dbReference>
<evidence type="ECO:0000256" key="4">
    <source>
        <dbReference type="ARBA" id="ARBA00022475"/>
    </source>
</evidence>
<evidence type="ECO:0000256" key="3">
    <source>
        <dbReference type="ARBA" id="ARBA00012438"/>
    </source>
</evidence>
<organism evidence="16 17">
    <name type="scientific">Cohnella ginsengisoli</name>
    <dbReference type="NCBI Taxonomy" id="425004"/>
    <lineage>
        <taxon>Bacteria</taxon>
        <taxon>Bacillati</taxon>
        <taxon>Bacillota</taxon>
        <taxon>Bacilli</taxon>
        <taxon>Bacillales</taxon>
        <taxon>Paenibacillaceae</taxon>
        <taxon>Cohnella</taxon>
    </lineage>
</organism>
<keyword evidence="11 13" id="KW-0472">Membrane</keyword>
<keyword evidence="13" id="KW-0812">Transmembrane</keyword>
<feature type="domain" description="Histidine kinase" evidence="14">
    <location>
        <begin position="279"/>
        <end position="391"/>
    </location>
</feature>
<evidence type="ECO:0000256" key="8">
    <source>
        <dbReference type="ARBA" id="ARBA00022777"/>
    </source>
</evidence>
<keyword evidence="5" id="KW-0597">Phosphoprotein</keyword>
<dbReference type="PROSITE" id="PS50885">
    <property type="entry name" value="HAMP"/>
    <property type="match status" value="1"/>
</dbReference>
<gene>
    <name evidence="16" type="ORF">OMP38_25875</name>
</gene>
<evidence type="ECO:0000256" key="10">
    <source>
        <dbReference type="ARBA" id="ARBA00023012"/>
    </source>
</evidence>
<keyword evidence="13" id="KW-1133">Transmembrane helix</keyword>
<feature type="coiled-coil region" evidence="12">
    <location>
        <begin position="161"/>
        <end position="188"/>
    </location>
</feature>
<dbReference type="InterPro" id="IPR010559">
    <property type="entry name" value="Sig_transdc_His_kin_internal"/>
</dbReference>
<comment type="subcellular location">
    <subcellularLocation>
        <location evidence="2">Cell membrane</location>
        <topology evidence="2">Multi-pass membrane protein</topology>
    </subcellularLocation>
</comment>
<feature type="domain" description="HAMP" evidence="15">
    <location>
        <begin position="121"/>
        <end position="173"/>
    </location>
</feature>
<evidence type="ECO:0000256" key="9">
    <source>
        <dbReference type="ARBA" id="ARBA00022840"/>
    </source>
</evidence>
<evidence type="ECO:0000256" key="2">
    <source>
        <dbReference type="ARBA" id="ARBA00004651"/>
    </source>
</evidence>
<evidence type="ECO:0000256" key="7">
    <source>
        <dbReference type="ARBA" id="ARBA00022741"/>
    </source>
</evidence>
<proteinExistence type="predicted"/>
<dbReference type="InterPro" id="IPR005467">
    <property type="entry name" value="His_kinase_dom"/>
</dbReference>
<keyword evidence="8 16" id="KW-0418">Kinase</keyword>
<dbReference type="SMART" id="SM00304">
    <property type="entry name" value="HAMP"/>
    <property type="match status" value="1"/>
</dbReference>
<dbReference type="EC" id="2.7.13.3" evidence="3"/>
<comment type="catalytic activity">
    <reaction evidence="1">
        <text>ATP + protein L-histidine = ADP + protein N-phospho-L-histidine.</text>
        <dbReference type="EC" id="2.7.13.3"/>
    </reaction>
</comment>
<comment type="caution">
    <text evidence="16">The sequence shown here is derived from an EMBL/GenBank/DDBJ whole genome shotgun (WGS) entry which is preliminary data.</text>
</comment>
<dbReference type="SUPFAM" id="SSF158472">
    <property type="entry name" value="HAMP domain-like"/>
    <property type="match status" value="1"/>
</dbReference>
<dbReference type="Proteomes" id="UP001153387">
    <property type="component" value="Unassembled WGS sequence"/>
</dbReference>
<evidence type="ECO:0000256" key="5">
    <source>
        <dbReference type="ARBA" id="ARBA00022553"/>
    </source>
</evidence>